<dbReference type="GO" id="GO:0006805">
    <property type="term" value="P:xenobiotic metabolic process"/>
    <property type="evidence" value="ECO:0007669"/>
    <property type="project" value="TreeGrafter"/>
</dbReference>
<proteinExistence type="inferred from homology"/>
<feature type="binding site" description="axial binding residue" evidence="9">
    <location>
        <position position="440"/>
    </location>
    <ligand>
        <name>heme</name>
        <dbReference type="ChEBI" id="CHEBI:30413"/>
    </ligand>
    <ligandPart>
        <name>Fe</name>
        <dbReference type="ChEBI" id="CHEBI:18248"/>
    </ligandPart>
</feature>
<comment type="cofactor">
    <cofactor evidence="1 9">
        <name>heme</name>
        <dbReference type="ChEBI" id="CHEBI:30413"/>
    </cofactor>
</comment>
<dbReference type="SUPFAM" id="SSF48264">
    <property type="entry name" value="Cytochrome P450"/>
    <property type="match status" value="1"/>
</dbReference>
<keyword evidence="6 9" id="KW-0408">Iron</keyword>
<dbReference type="InterPro" id="IPR001128">
    <property type="entry name" value="Cyt_P450"/>
</dbReference>
<dbReference type="PANTHER" id="PTHR24300">
    <property type="entry name" value="CYTOCHROME P450 508A4-RELATED"/>
    <property type="match status" value="1"/>
</dbReference>
<dbReference type="AlphaFoldDB" id="A0A3B4FEA9"/>
<evidence type="ECO:0000256" key="3">
    <source>
        <dbReference type="ARBA" id="ARBA00010617"/>
    </source>
</evidence>
<evidence type="ECO:0000256" key="9">
    <source>
        <dbReference type="PIRSR" id="PIRSR602401-1"/>
    </source>
</evidence>
<comment type="subcellular location">
    <subcellularLocation>
        <location evidence="2">Membrane</location>
    </subcellularLocation>
</comment>
<dbReference type="STRING" id="303518.ENSPNYP00000008857"/>
<evidence type="ECO:0000256" key="6">
    <source>
        <dbReference type="ARBA" id="ARBA00023004"/>
    </source>
</evidence>
<feature type="transmembrane region" description="Helical" evidence="10">
    <location>
        <begin position="12"/>
        <end position="29"/>
    </location>
</feature>
<dbReference type="PRINTS" id="PR00463">
    <property type="entry name" value="EP450I"/>
</dbReference>
<dbReference type="InterPro" id="IPR002401">
    <property type="entry name" value="Cyt_P450_E_grp-I"/>
</dbReference>
<organism evidence="11">
    <name type="scientific">Pundamilia nyererei</name>
    <dbReference type="NCBI Taxonomy" id="303518"/>
    <lineage>
        <taxon>Eukaryota</taxon>
        <taxon>Metazoa</taxon>
        <taxon>Chordata</taxon>
        <taxon>Craniata</taxon>
        <taxon>Vertebrata</taxon>
        <taxon>Euteleostomi</taxon>
        <taxon>Actinopterygii</taxon>
        <taxon>Neopterygii</taxon>
        <taxon>Teleostei</taxon>
        <taxon>Neoteleostei</taxon>
        <taxon>Acanthomorphata</taxon>
        <taxon>Ovalentaria</taxon>
        <taxon>Cichlomorphae</taxon>
        <taxon>Cichliformes</taxon>
        <taxon>Cichlidae</taxon>
        <taxon>African cichlids</taxon>
        <taxon>Pseudocrenilabrinae</taxon>
        <taxon>Haplochromini</taxon>
        <taxon>Pundamilia</taxon>
    </lineage>
</organism>
<dbReference type="Pfam" id="PF00067">
    <property type="entry name" value="p450"/>
    <property type="match status" value="1"/>
</dbReference>
<keyword evidence="12" id="KW-1185">Reference proteome</keyword>
<gene>
    <name evidence="13" type="primary">LOC102195866</name>
</gene>
<dbReference type="InterPro" id="IPR036396">
    <property type="entry name" value="Cyt_P450_sf"/>
</dbReference>
<evidence type="ECO:0000256" key="1">
    <source>
        <dbReference type="ARBA" id="ARBA00001971"/>
    </source>
</evidence>
<dbReference type="PANTHER" id="PTHR24300:SF309">
    <property type="entry name" value="CYTOCHROME P450-RELATED"/>
    <property type="match status" value="1"/>
</dbReference>
<evidence type="ECO:0000256" key="8">
    <source>
        <dbReference type="ARBA" id="ARBA00023136"/>
    </source>
</evidence>
<reference evidence="11" key="1">
    <citation type="submission" date="2023-09" db="UniProtKB">
        <authorList>
            <consortium name="Ensembl"/>
        </authorList>
    </citation>
    <scope>IDENTIFICATION</scope>
</reference>
<keyword evidence="5" id="KW-0560">Oxidoreductase</keyword>
<accession>A0A3B4FEA9</accession>
<dbReference type="FunFam" id="1.10.630.10:FF:000004">
    <property type="entry name" value="cytochrome P450 2D15 isoform X1"/>
    <property type="match status" value="1"/>
</dbReference>
<dbReference type="PRINTS" id="PR00385">
    <property type="entry name" value="P450"/>
</dbReference>
<keyword evidence="8 10" id="KW-0472">Membrane</keyword>
<protein>
    <submittedName>
        <fullName evidence="11 13">Cytochrome P450 2J2-like</fullName>
    </submittedName>
</protein>
<dbReference type="InterPro" id="IPR050182">
    <property type="entry name" value="Cytochrome_P450_fam2"/>
</dbReference>
<dbReference type="GO" id="GO:0016712">
    <property type="term" value="F:oxidoreductase activity, acting on paired donors, with incorporation or reduction of molecular oxygen, reduced flavin or flavoprotein as one donor, and incorporation of one atom of oxygen"/>
    <property type="evidence" value="ECO:0007669"/>
    <property type="project" value="TreeGrafter"/>
</dbReference>
<dbReference type="Proteomes" id="UP000695023">
    <property type="component" value="Unplaced"/>
</dbReference>
<dbReference type="GO" id="GO:0020037">
    <property type="term" value="F:heme binding"/>
    <property type="evidence" value="ECO:0007669"/>
    <property type="project" value="InterPro"/>
</dbReference>
<dbReference type="GeneID" id="102195866"/>
<dbReference type="GO" id="GO:0005737">
    <property type="term" value="C:cytoplasm"/>
    <property type="evidence" value="ECO:0007669"/>
    <property type="project" value="TreeGrafter"/>
</dbReference>
<comment type="similarity">
    <text evidence="3">Belongs to the cytochrome P450 family.</text>
</comment>
<keyword evidence="10" id="KW-1133">Transmembrane helix</keyword>
<dbReference type="GO" id="GO:0005506">
    <property type="term" value="F:iron ion binding"/>
    <property type="evidence" value="ECO:0007669"/>
    <property type="project" value="InterPro"/>
</dbReference>
<dbReference type="Ensembl" id="ENSPNYT00000009066.1">
    <property type="protein sequence ID" value="ENSPNYP00000008857.1"/>
    <property type="gene ID" value="ENSPNYG00000006599.1"/>
</dbReference>
<evidence type="ECO:0000256" key="4">
    <source>
        <dbReference type="ARBA" id="ARBA00022723"/>
    </source>
</evidence>
<evidence type="ECO:0000256" key="2">
    <source>
        <dbReference type="ARBA" id="ARBA00004370"/>
    </source>
</evidence>
<dbReference type="GeneTree" id="ENSGT00950000182879"/>
<name>A0A3B4FEA9_9CICH</name>
<evidence type="ECO:0000256" key="7">
    <source>
        <dbReference type="ARBA" id="ARBA00023033"/>
    </source>
</evidence>
<evidence type="ECO:0000256" key="5">
    <source>
        <dbReference type="ARBA" id="ARBA00023002"/>
    </source>
</evidence>
<evidence type="ECO:0000313" key="12">
    <source>
        <dbReference type="Proteomes" id="UP000695023"/>
    </source>
</evidence>
<dbReference type="GO" id="GO:0016020">
    <property type="term" value="C:membrane"/>
    <property type="evidence" value="ECO:0007669"/>
    <property type="project" value="UniProtKB-SubCell"/>
</dbReference>
<sequence>MIFQAFFDCMNFTSWFLLSFVLLILSDVIRNRRPRNFPPGPWAVPLLGNVFTGVDYKTMHELAQKYGPVFSLRRGSERMVFVAGYKMVKEALVSQLDSFVNRPIIPLFHVVLKGLGISMSNGYLWKKQRKFANTHLRYFGEGQKSLEKYIEVECNFLCEAFKEEQGRPFNPHYIMTNAVGNIISSVVFGHRFEYTDPSFRKILELDNDALLLAGSAQAQLYDAFPGLMKYLPGPHQTVHANYREIVAFLNREIEKHQEEWNPDDPRDFIDAYLSEMEKKKEDPRAGFNAETLLACTLDLIEAGTETSSTTLRWALVFMINYPEIQEKVQAEIDRVVGQSRLPTLTDRPKLPYTDAVIHETQRVGNIVPLGLPKMASKDSTLGGYFIPKGTAITTILSSVLFDKNEWETPDVFNPEHFLDSEGKFQKRDAFLPFLAGKRVCIGEPLAKMELFLFFAFLLQRFTFRPVPGKMPSLEGVLGFNNSPEEFRMQAVPR</sequence>
<evidence type="ECO:0000313" key="11">
    <source>
        <dbReference type="Ensembl" id="ENSPNYP00000008857.1"/>
    </source>
</evidence>
<dbReference type="OrthoDB" id="2789670at2759"/>
<dbReference type="GO" id="GO:0006082">
    <property type="term" value="P:organic acid metabolic process"/>
    <property type="evidence" value="ECO:0007669"/>
    <property type="project" value="TreeGrafter"/>
</dbReference>
<evidence type="ECO:0000313" key="13">
    <source>
        <dbReference type="RefSeq" id="XP_005732241.1"/>
    </source>
</evidence>
<keyword evidence="4 9" id="KW-0479">Metal-binding</keyword>
<dbReference type="RefSeq" id="XP_005732241.1">
    <property type="nucleotide sequence ID" value="XM_005732184.1"/>
</dbReference>
<keyword evidence="7" id="KW-0503">Monooxygenase</keyword>
<keyword evidence="10" id="KW-0812">Transmembrane</keyword>
<reference evidence="13" key="2">
    <citation type="submission" date="2025-04" db="UniProtKB">
        <authorList>
            <consortium name="RefSeq"/>
        </authorList>
    </citation>
    <scope>IDENTIFICATION</scope>
</reference>
<keyword evidence="9" id="KW-0349">Heme</keyword>
<evidence type="ECO:0000256" key="10">
    <source>
        <dbReference type="SAM" id="Phobius"/>
    </source>
</evidence>
<dbReference type="Gene3D" id="1.10.630.10">
    <property type="entry name" value="Cytochrome P450"/>
    <property type="match status" value="1"/>
</dbReference>